<evidence type="ECO:0000313" key="3">
    <source>
        <dbReference type="Proteomes" id="UP000250369"/>
    </source>
</evidence>
<evidence type="ECO:0000256" key="1">
    <source>
        <dbReference type="SAM" id="MobiDB-lite"/>
    </source>
</evidence>
<feature type="region of interest" description="Disordered" evidence="1">
    <location>
        <begin position="49"/>
        <end position="74"/>
    </location>
</feature>
<comment type="caution">
    <text evidence="2">The sequence shown here is derived from an EMBL/GenBank/DDBJ whole genome shotgun (WGS) entry which is preliminary data.</text>
</comment>
<protein>
    <submittedName>
        <fullName evidence="2">Uncharacterized protein</fullName>
    </submittedName>
</protein>
<evidence type="ECO:0000313" key="2">
    <source>
        <dbReference type="EMBL" id="RAV19704.1"/>
    </source>
</evidence>
<dbReference type="EMBL" id="QMFB01000011">
    <property type="protein sequence ID" value="RAV19704.1"/>
    <property type="molecule type" value="Genomic_DNA"/>
</dbReference>
<gene>
    <name evidence="2" type="ORF">DQG23_19835</name>
</gene>
<name>A0A329MIS4_9BACL</name>
<keyword evidence="3" id="KW-1185">Reference proteome</keyword>
<dbReference type="AlphaFoldDB" id="A0A329MIS4"/>
<sequence>MSKNLTVVPVIQNTNITWHMTKIFRSVSYYDNDIIYFAAGRKRMQRHFADGAAPNLTRQPKKRDMKDTRYGRWA</sequence>
<organism evidence="2 3">
    <name type="scientific">Paenibacillus contaminans</name>
    <dbReference type="NCBI Taxonomy" id="450362"/>
    <lineage>
        <taxon>Bacteria</taxon>
        <taxon>Bacillati</taxon>
        <taxon>Bacillota</taxon>
        <taxon>Bacilli</taxon>
        <taxon>Bacillales</taxon>
        <taxon>Paenibacillaceae</taxon>
        <taxon>Paenibacillus</taxon>
    </lineage>
</organism>
<reference evidence="2 3" key="1">
    <citation type="journal article" date="2009" name="Int. J. Syst. Evol. Microbiol.">
        <title>Paenibacillus contaminans sp. nov., isolated from a contaminated laboratory plate.</title>
        <authorList>
            <person name="Chou J.H."/>
            <person name="Lee J.H."/>
            <person name="Lin M.C."/>
            <person name="Chang P.S."/>
            <person name="Arun A.B."/>
            <person name="Young C.C."/>
            <person name="Chen W.M."/>
        </authorList>
    </citation>
    <scope>NUCLEOTIDE SEQUENCE [LARGE SCALE GENOMIC DNA]</scope>
    <source>
        <strain evidence="2 3">CKOBP-6</strain>
    </source>
</reference>
<accession>A0A329MIS4</accession>
<feature type="compositionally biased region" description="Basic and acidic residues" evidence="1">
    <location>
        <begin position="62"/>
        <end position="74"/>
    </location>
</feature>
<dbReference type="Proteomes" id="UP000250369">
    <property type="component" value="Unassembled WGS sequence"/>
</dbReference>
<proteinExistence type="predicted"/>